<keyword evidence="3" id="KW-1185">Reference proteome</keyword>
<feature type="transmembrane region" description="Helical" evidence="1">
    <location>
        <begin position="974"/>
        <end position="997"/>
    </location>
</feature>
<accession>A0A9X4NZL9</accession>
<protein>
    <submittedName>
        <fullName evidence="2">Cation efflux system protein CZCA</fullName>
    </submittedName>
</protein>
<sequence>MNFLRSLFTNHPLANIAFVVVLLLGLVSYNTMPREQDPEINFNWVSVSAVLPGASAEEVERLVTNPLEDGIKGVADVRFVVSNSRENIASLLVRFREVNERTFDKRMADLRREIQNKASSELPREAKDPMILEITTSNGFPTAALMLTGQADDETLRLNARRIKGDLERIAGVDQVYASGLREPELLVSPNAQALAARGLLASDVADAVSAWWRDTSGGTLKTRNGAWSISVKGVLTDPQALVGLPVVSATRPGVSARLGEVARIERARAPAAQYAATEGHHAVSLAVTKKSRTNTLELVDRLKAFIEAQNPVLAASGLQLALTDDQTVPTREAIGVMQTNALYGVIMVLAVCWLFLGWRIGVLVAAGIPFSLMGTFAVLDALGHTVNVSVLLGVVIALGMLVDDAVVVVESIYYRMQRGQEALSASLDAIVEVWKPVVASVATTMAAFLPLMLLPGIVGKFMFVIPFVVTLALLISLVEAFWMMPVHVSAIGLRFDQRSRVQAWRERFNRGIRLRYGQALAYVLRRPRRFALLSTAAVVAAVVLLVVGVIRVQFFAFDPIRAFYVNVDMPQTASLEDTLAETQRVEAVVRQQLRSVGPEGEARAVTSVAGLKFTDTEPVYGDVYGQVFVSLNPRTDDAREVTEVVDGMRQTIEGMGGPGRKSFTVLAGGPPAGKAISVKVRADDFEQIQRAADALKTIVAAIPGAKDVQDDNQPGRAQLQLRLDHDAVRDAGLNAAQVARLVRLAVDGEVVAFTRIEGDKIELRVRSDQALRDGEQLRTDPASLLDEPVALPNGQTTRLGALVQVQVEPGRGFIRHYNLRRTITVEANLDKEITDTKVANDAIKAGWEAIRVQHPGVDLDFSGELEDIEESLAAMQVLFLLGLGLIYLILAAQFKSYWQPLMILVTVPLAFTGVAYGLAISNNPLSLYTLYGVIALTGIAVNSAIVLIDAANDRLERGMSTIHAIVQAARRRVVPILITTTTTIGGLFSLAFGIGGHSLLWGPVAASIVWGLAFSTVLTLFVVPMLYLAFMRGRGRAHQPQRRRWWRRRTAPA</sequence>
<feature type="transmembrane region" description="Helical" evidence="1">
    <location>
        <begin position="342"/>
        <end position="369"/>
    </location>
</feature>
<dbReference type="SUPFAM" id="SSF82714">
    <property type="entry name" value="Multidrug efflux transporter AcrB TolC docking domain, DN and DC subdomains"/>
    <property type="match status" value="2"/>
</dbReference>
<feature type="transmembrane region" description="Helical" evidence="1">
    <location>
        <begin position="434"/>
        <end position="458"/>
    </location>
</feature>
<dbReference type="GO" id="GO:0042910">
    <property type="term" value="F:xenobiotic transmembrane transporter activity"/>
    <property type="evidence" value="ECO:0007669"/>
    <property type="project" value="TreeGrafter"/>
</dbReference>
<dbReference type="SUPFAM" id="SSF82866">
    <property type="entry name" value="Multidrug efflux transporter AcrB transmembrane domain"/>
    <property type="match status" value="2"/>
</dbReference>
<dbReference type="PRINTS" id="PR00702">
    <property type="entry name" value="ACRIFLAVINRP"/>
</dbReference>
<dbReference type="AlphaFoldDB" id="A0A9X4NZL9"/>
<gene>
    <name evidence="2" type="ORF">H010_18380</name>
</gene>
<dbReference type="SUPFAM" id="SSF82693">
    <property type="entry name" value="Multidrug efflux transporter AcrB pore domain, PN1, PN2, PC1 and PC2 subdomains"/>
    <property type="match status" value="3"/>
</dbReference>
<feature type="transmembrane region" description="Helical" evidence="1">
    <location>
        <begin position="464"/>
        <end position="485"/>
    </location>
</feature>
<comment type="caution">
    <text evidence="2">The sequence shown here is derived from an EMBL/GenBank/DDBJ whole genome shotgun (WGS) entry which is preliminary data.</text>
</comment>
<feature type="transmembrane region" description="Helical" evidence="1">
    <location>
        <begin position="531"/>
        <end position="551"/>
    </location>
</feature>
<dbReference type="EMBL" id="AOGK01000018">
    <property type="protein sequence ID" value="MDG5977235.1"/>
    <property type="molecule type" value="Genomic_DNA"/>
</dbReference>
<feature type="transmembrane region" description="Helical" evidence="1">
    <location>
        <begin position="931"/>
        <end position="953"/>
    </location>
</feature>
<dbReference type="Gene3D" id="1.20.1640.10">
    <property type="entry name" value="Multidrug efflux transporter AcrB transmembrane domain"/>
    <property type="match status" value="2"/>
</dbReference>
<keyword evidence="1" id="KW-0472">Membrane</keyword>
<dbReference type="Gene3D" id="3.30.2090.10">
    <property type="entry name" value="Multidrug efflux transporter AcrB TolC docking domain, DN and DC subdomains"/>
    <property type="match status" value="2"/>
</dbReference>
<reference evidence="2" key="1">
    <citation type="submission" date="2013-01" db="EMBL/GenBank/DDBJ databases">
        <title>Genome draft of Hydrogenophaga taeniospiralis 2K1.</title>
        <authorList>
            <person name="Gomila M."/>
            <person name="Lalucat J."/>
        </authorList>
    </citation>
    <scope>NUCLEOTIDE SEQUENCE</scope>
    <source>
        <strain evidence="2">CCUG 15921</strain>
    </source>
</reference>
<dbReference type="InterPro" id="IPR001036">
    <property type="entry name" value="Acrflvin-R"/>
</dbReference>
<keyword evidence="1" id="KW-1133">Transmembrane helix</keyword>
<keyword evidence="1" id="KW-0812">Transmembrane</keyword>
<dbReference type="Pfam" id="PF00873">
    <property type="entry name" value="ACR_tran"/>
    <property type="match status" value="1"/>
</dbReference>
<dbReference type="Proteomes" id="UP001152876">
    <property type="component" value="Unassembled WGS sequence"/>
</dbReference>
<feature type="transmembrane region" description="Helical" evidence="1">
    <location>
        <begin position="873"/>
        <end position="891"/>
    </location>
</feature>
<dbReference type="Gene3D" id="3.30.70.1440">
    <property type="entry name" value="Multidrug efflux transporter AcrB pore domain"/>
    <property type="match status" value="1"/>
</dbReference>
<feature type="transmembrane region" description="Helical" evidence="1">
    <location>
        <begin position="12"/>
        <end position="29"/>
    </location>
</feature>
<feature type="transmembrane region" description="Helical" evidence="1">
    <location>
        <begin position="389"/>
        <end position="414"/>
    </location>
</feature>
<dbReference type="Gene3D" id="3.30.70.1320">
    <property type="entry name" value="Multidrug efflux transporter AcrB pore domain like"/>
    <property type="match status" value="1"/>
</dbReference>
<dbReference type="OrthoDB" id="9042683at2"/>
<feature type="transmembrane region" description="Helical" evidence="1">
    <location>
        <begin position="898"/>
        <end position="919"/>
    </location>
</feature>
<dbReference type="Gene3D" id="3.30.70.1430">
    <property type="entry name" value="Multidrug efflux transporter AcrB pore domain"/>
    <property type="match status" value="2"/>
</dbReference>
<organism evidence="2 3">
    <name type="scientific">Hydrogenophaga taeniospiralis CCUG 15921</name>
    <dbReference type="NCBI Taxonomy" id="1281780"/>
    <lineage>
        <taxon>Bacteria</taxon>
        <taxon>Pseudomonadati</taxon>
        <taxon>Pseudomonadota</taxon>
        <taxon>Betaproteobacteria</taxon>
        <taxon>Burkholderiales</taxon>
        <taxon>Comamonadaceae</taxon>
        <taxon>Hydrogenophaga</taxon>
    </lineage>
</organism>
<dbReference type="InterPro" id="IPR027463">
    <property type="entry name" value="AcrB_DN_DC_subdom"/>
</dbReference>
<feature type="transmembrane region" description="Helical" evidence="1">
    <location>
        <begin position="1009"/>
        <end position="1031"/>
    </location>
</feature>
<dbReference type="PANTHER" id="PTHR32063">
    <property type="match status" value="1"/>
</dbReference>
<dbReference type="RefSeq" id="WP_068175641.1">
    <property type="nucleotide sequence ID" value="NZ_AOGK01000018.1"/>
</dbReference>
<dbReference type="GO" id="GO:0005886">
    <property type="term" value="C:plasma membrane"/>
    <property type="evidence" value="ECO:0007669"/>
    <property type="project" value="TreeGrafter"/>
</dbReference>
<name>A0A9X4NZL9_9BURK</name>
<proteinExistence type="predicted"/>
<evidence type="ECO:0000256" key="1">
    <source>
        <dbReference type="SAM" id="Phobius"/>
    </source>
</evidence>
<evidence type="ECO:0000313" key="2">
    <source>
        <dbReference type="EMBL" id="MDG5977235.1"/>
    </source>
</evidence>
<dbReference type="PANTHER" id="PTHR32063:SF33">
    <property type="entry name" value="RND SUPERFAMILY EFFLUX PUMP PERMEASE COMPONENT"/>
    <property type="match status" value="1"/>
</dbReference>
<evidence type="ECO:0000313" key="3">
    <source>
        <dbReference type="Proteomes" id="UP001152876"/>
    </source>
</evidence>